<dbReference type="GO" id="GO:0003964">
    <property type="term" value="F:RNA-directed DNA polymerase activity"/>
    <property type="evidence" value="ECO:0007669"/>
    <property type="project" value="UniProtKB-KW"/>
</dbReference>
<dbReference type="GO" id="GO:0015074">
    <property type="term" value="P:DNA integration"/>
    <property type="evidence" value="ECO:0007669"/>
    <property type="project" value="InterPro"/>
</dbReference>
<dbReference type="Gene3D" id="2.40.50.40">
    <property type="match status" value="1"/>
</dbReference>
<proteinExistence type="predicted"/>
<organism evidence="11 12">
    <name type="scientific">Phytophthora fragariae</name>
    <dbReference type="NCBI Taxonomy" id="53985"/>
    <lineage>
        <taxon>Eukaryota</taxon>
        <taxon>Sar</taxon>
        <taxon>Stramenopiles</taxon>
        <taxon>Oomycota</taxon>
        <taxon>Peronosporomycetes</taxon>
        <taxon>Peronosporales</taxon>
        <taxon>Peronosporaceae</taxon>
        <taxon>Phytophthora</taxon>
    </lineage>
</organism>
<dbReference type="Pfam" id="PF00665">
    <property type="entry name" value="rve"/>
    <property type="match status" value="1"/>
</dbReference>
<comment type="caution">
    <text evidence="11">The sequence shown here is derived from an EMBL/GenBank/DDBJ whole genome shotgun (WGS) entry which is preliminary data.</text>
</comment>
<evidence type="ECO:0000256" key="1">
    <source>
        <dbReference type="ARBA" id="ARBA00022679"/>
    </source>
</evidence>
<keyword evidence="2" id="KW-0548">Nucleotidyltransferase</keyword>
<dbReference type="GO" id="GO:0004519">
    <property type="term" value="F:endonuclease activity"/>
    <property type="evidence" value="ECO:0007669"/>
    <property type="project" value="UniProtKB-KW"/>
</dbReference>
<dbReference type="InterPro" id="IPR000477">
    <property type="entry name" value="RT_dom"/>
</dbReference>
<evidence type="ECO:0000313" key="11">
    <source>
        <dbReference type="EMBL" id="KAE9269615.1"/>
    </source>
</evidence>
<dbReference type="InterPro" id="IPR043128">
    <property type="entry name" value="Rev_trsase/Diguanyl_cyclase"/>
</dbReference>
<feature type="compositionally biased region" description="Acidic residues" evidence="7">
    <location>
        <begin position="380"/>
        <end position="390"/>
    </location>
</feature>
<evidence type="ECO:0000256" key="4">
    <source>
        <dbReference type="ARBA" id="ARBA00022759"/>
    </source>
</evidence>
<feature type="domain" description="Integrase catalytic" evidence="10">
    <location>
        <begin position="554"/>
        <end position="715"/>
    </location>
</feature>
<dbReference type="InterPro" id="IPR016197">
    <property type="entry name" value="Chromo-like_dom_sf"/>
</dbReference>
<evidence type="ECO:0000256" key="3">
    <source>
        <dbReference type="ARBA" id="ARBA00022722"/>
    </source>
</evidence>
<gene>
    <name evidence="11" type="ORF">PF001_g29147</name>
</gene>
<dbReference type="GO" id="GO:0003676">
    <property type="term" value="F:nucleic acid binding"/>
    <property type="evidence" value="ECO:0007669"/>
    <property type="project" value="InterPro"/>
</dbReference>
<dbReference type="SUPFAM" id="SSF53098">
    <property type="entry name" value="Ribonuclease H-like"/>
    <property type="match status" value="1"/>
</dbReference>
<dbReference type="AlphaFoldDB" id="A0A6A4BBJ8"/>
<accession>A0A6A4BBJ8</accession>
<feature type="domain" description="Reverse transcriptase" evidence="9">
    <location>
        <begin position="1"/>
        <end position="113"/>
    </location>
</feature>
<evidence type="ECO:0000259" key="9">
    <source>
        <dbReference type="PROSITE" id="PS50878"/>
    </source>
</evidence>
<keyword evidence="6" id="KW-0695">RNA-directed DNA polymerase</keyword>
<keyword evidence="1" id="KW-0808">Transferase</keyword>
<keyword evidence="3" id="KW-0540">Nuclease</keyword>
<evidence type="ECO:0000259" key="8">
    <source>
        <dbReference type="PROSITE" id="PS50013"/>
    </source>
</evidence>
<dbReference type="SUPFAM" id="SSF54160">
    <property type="entry name" value="Chromo domain-like"/>
    <property type="match status" value="1"/>
</dbReference>
<evidence type="ECO:0000313" key="12">
    <source>
        <dbReference type="Proteomes" id="UP000437068"/>
    </source>
</evidence>
<protein>
    <recommendedName>
        <fullName evidence="13">Integrase catalytic domain-containing protein</fullName>
    </recommendedName>
</protein>
<evidence type="ECO:0000256" key="2">
    <source>
        <dbReference type="ARBA" id="ARBA00022695"/>
    </source>
</evidence>
<dbReference type="CDD" id="cd00024">
    <property type="entry name" value="CD_CSD"/>
    <property type="match status" value="1"/>
</dbReference>
<feature type="compositionally biased region" description="Basic and acidic residues" evidence="7">
    <location>
        <begin position="392"/>
        <end position="411"/>
    </location>
</feature>
<dbReference type="EMBL" id="QXGE01004742">
    <property type="protein sequence ID" value="KAE9269615.1"/>
    <property type="molecule type" value="Genomic_DNA"/>
</dbReference>
<dbReference type="PANTHER" id="PTHR37984">
    <property type="entry name" value="PROTEIN CBG26694"/>
    <property type="match status" value="1"/>
</dbReference>
<feature type="domain" description="Chromo" evidence="8">
    <location>
        <begin position="862"/>
        <end position="910"/>
    </location>
</feature>
<evidence type="ECO:0000256" key="5">
    <source>
        <dbReference type="ARBA" id="ARBA00022801"/>
    </source>
</evidence>
<dbReference type="InterPro" id="IPR043502">
    <property type="entry name" value="DNA/RNA_pol_sf"/>
</dbReference>
<dbReference type="PROSITE" id="PS50878">
    <property type="entry name" value="RT_POL"/>
    <property type="match status" value="1"/>
</dbReference>
<dbReference type="Gene3D" id="3.30.70.270">
    <property type="match status" value="2"/>
</dbReference>
<dbReference type="PROSITE" id="PS50994">
    <property type="entry name" value="INTEGRASE"/>
    <property type="match status" value="1"/>
</dbReference>
<dbReference type="InterPro" id="IPR050951">
    <property type="entry name" value="Retrovirus_Pol_polyprotein"/>
</dbReference>
<dbReference type="Pfam" id="PF00078">
    <property type="entry name" value="RVT_1"/>
    <property type="match status" value="1"/>
</dbReference>
<keyword evidence="5" id="KW-0378">Hydrolase</keyword>
<dbReference type="PANTHER" id="PTHR37984:SF5">
    <property type="entry name" value="PROTEIN NYNRIN-LIKE"/>
    <property type="match status" value="1"/>
</dbReference>
<reference evidence="11 12" key="1">
    <citation type="submission" date="2018-08" db="EMBL/GenBank/DDBJ databases">
        <title>Genomic investigation of the strawberry pathogen Phytophthora fragariae indicates pathogenicity is determined by transcriptional variation in three key races.</title>
        <authorList>
            <person name="Adams T.M."/>
            <person name="Armitage A.D."/>
            <person name="Sobczyk M.K."/>
            <person name="Bates H.J."/>
            <person name="Dunwell J.M."/>
            <person name="Nellist C.F."/>
            <person name="Harrison R.J."/>
        </authorList>
    </citation>
    <scope>NUCLEOTIDE SEQUENCE [LARGE SCALE GENOMIC DNA]</scope>
    <source>
        <strain evidence="11 12">A4</strain>
    </source>
</reference>
<dbReference type="InterPro" id="IPR001584">
    <property type="entry name" value="Integrase_cat-core"/>
</dbReference>
<dbReference type="Gene3D" id="3.10.10.10">
    <property type="entry name" value="HIV Type 1 Reverse Transcriptase, subunit A, domain 1"/>
    <property type="match status" value="1"/>
</dbReference>
<evidence type="ECO:0008006" key="13">
    <source>
        <dbReference type="Google" id="ProtNLM"/>
    </source>
</evidence>
<dbReference type="InterPro" id="IPR041373">
    <property type="entry name" value="RT_RNaseH"/>
</dbReference>
<dbReference type="Pfam" id="PF17917">
    <property type="entry name" value="RT_RNaseH"/>
    <property type="match status" value="1"/>
</dbReference>
<evidence type="ECO:0000256" key="7">
    <source>
        <dbReference type="SAM" id="MobiDB-lite"/>
    </source>
</evidence>
<dbReference type="Gene3D" id="3.30.420.10">
    <property type="entry name" value="Ribonuclease H-like superfamily/Ribonuclease H"/>
    <property type="match status" value="1"/>
</dbReference>
<evidence type="ECO:0000256" key="6">
    <source>
        <dbReference type="ARBA" id="ARBA00022918"/>
    </source>
</evidence>
<dbReference type="SUPFAM" id="SSF56672">
    <property type="entry name" value="DNA/RNA polymerases"/>
    <property type="match status" value="1"/>
</dbReference>
<dbReference type="InterPro" id="IPR012337">
    <property type="entry name" value="RNaseH-like_sf"/>
</dbReference>
<feature type="region of interest" description="Disordered" evidence="7">
    <location>
        <begin position="380"/>
        <end position="411"/>
    </location>
</feature>
<dbReference type="GO" id="GO:0016787">
    <property type="term" value="F:hydrolase activity"/>
    <property type="evidence" value="ECO:0007669"/>
    <property type="project" value="UniProtKB-KW"/>
</dbReference>
<sequence>MTNGFTQLPLHPDSQEVMSFVTDDAVFTPTRVPQGATDSALHFQNQMQVVFRKMLYKNLLVWIDDLLVYARSPVEFIAALRQFFECVQGARLKLSVLKSCLFQTATKWCGKIFSGEGIAHDPARVSGLQPLPLPVTAADLQQFLCAAGWLRDSIMDYSRVMQPLHILLEAALQQVGRTKRLAAGFTLSWNDDDKAAFTTARNLLATTQLLHFPDDSASLCVFSDASERGWGLLVSQIREWNDALPVVEQQHELLLCKSGVFSDTEQRWSIIEKEAFPIIFAARNLGYLLVRRGGFRLYCDHKNLVFVFAPDKEVKRHVRGKLQRWALSLTGLAFQVEHIDGTDNLWADLLSRWGLPVEEAGVSMQCKFITRSRARELAEAADAEESDSVVEPEVRVDQDHTHRVDQVHRGHEVPEHSEVLVDPNHTEPVDQVLRLHMISDDFEFPSLGSIRAAQEEHASSAPLEVGRDDSGLVLVNDRLWVPAAATELLQRIFVISHCGLQGHRGLEPMVSTIESVFSISGLSALCRRFLSCCLLCKHVKGGNIITRPWGPTYDATEPNELLHWDFLFMGESAGASKYVLVLKDGLSHNCELIACDSASSIVAATALVDWWKRFGAPSVLISDQGSHFKNAVVQQVCKKLQLRQELVVAYSPWINGTVERVNRDILQVMRVLLMELKLDTHEWVYLLPLVQGNLNHTPVASLGNRSPVETFTGLRRPSPFEPVIIEMNGKPVVLTEDIALPGDRMERLRSDLMAMHREVADLREKRRLQNMQLSKGSPCNFAVGDFVLWSRIDQRLTVDKLLARWVGPFEVVETRPHSFVIRHLVTDQTFDVHCSRLKFYSDSALNVDEEMLAHIGNQGMLLGVEAIKHHRNEHGDWQLFVSWVGLQDEEDSWESLRSMNAQVPATVAQYILAAEDPALSAAYKAIAQH</sequence>
<dbReference type="InterPro" id="IPR000953">
    <property type="entry name" value="Chromo/chromo_shadow_dom"/>
</dbReference>
<evidence type="ECO:0000259" key="10">
    <source>
        <dbReference type="PROSITE" id="PS50994"/>
    </source>
</evidence>
<keyword evidence="4" id="KW-0255">Endonuclease</keyword>
<dbReference type="Proteomes" id="UP000437068">
    <property type="component" value="Unassembled WGS sequence"/>
</dbReference>
<dbReference type="InterPro" id="IPR036397">
    <property type="entry name" value="RNaseH_sf"/>
</dbReference>
<dbReference type="PROSITE" id="PS50013">
    <property type="entry name" value="CHROMO_2"/>
    <property type="match status" value="1"/>
</dbReference>
<name>A0A6A4BBJ8_9STRA</name>